<evidence type="ECO:0000313" key="1">
    <source>
        <dbReference type="EMBL" id="TQD87365.1"/>
    </source>
</evidence>
<dbReference type="AlphaFoldDB" id="A0A540LLK4"/>
<gene>
    <name evidence="1" type="ORF">C1H46_027101</name>
</gene>
<evidence type="ECO:0000313" key="2">
    <source>
        <dbReference type="Proteomes" id="UP000315295"/>
    </source>
</evidence>
<accession>A0A540LLK4</accession>
<comment type="caution">
    <text evidence="1">The sequence shown here is derived from an EMBL/GenBank/DDBJ whole genome shotgun (WGS) entry which is preliminary data.</text>
</comment>
<proteinExistence type="predicted"/>
<dbReference type="Proteomes" id="UP000315295">
    <property type="component" value="Unassembled WGS sequence"/>
</dbReference>
<protein>
    <submittedName>
        <fullName evidence="1">Uncharacterized protein</fullName>
    </submittedName>
</protein>
<keyword evidence="2" id="KW-1185">Reference proteome</keyword>
<reference evidence="1 2" key="1">
    <citation type="journal article" date="2019" name="G3 (Bethesda)">
        <title>Sequencing of a Wild Apple (Malus baccata) Genome Unravels the Differences Between Cultivated and Wild Apple Species Regarding Disease Resistance and Cold Tolerance.</title>
        <authorList>
            <person name="Chen X."/>
        </authorList>
    </citation>
    <scope>NUCLEOTIDE SEQUENCE [LARGE SCALE GENOMIC DNA]</scope>
    <source>
        <strain evidence="2">cv. Shandingzi</strain>
        <tissue evidence="1">Leaves</tissue>
    </source>
</reference>
<organism evidence="1 2">
    <name type="scientific">Malus baccata</name>
    <name type="common">Siberian crab apple</name>
    <name type="synonym">Pyrus baccata</name>
    <dbReference type="NCBI Taxonomy" id="106549"/>
    <lineage>
        <taxon>Eukaryota</taxon>
        <taxon>Viridiplantae</taxon>
        <taxon>Streptophyta</taxon>
        <taxon>Embryophyta</taxon>
        <taxon>Tracheophyta</taxon>
        <taxon>Spermatophyta</taxon>
        <taxon>Magnoliopsida</taxon>
        <taxon>eudicotyledons</taxon>
        <taxon>Gunneridae</taxon>
        <taxon>Pentapetalae</taxon>
        <taxon>rosids</taxon>
        <taxon>fabids</taxon>
        <taxon>Rosales</taxon>
        <taxon>Rosaceae</taxon>
        <taxon>Amygdaloideae</taxon>
        <taxon>Maleae</taxon>
        <taxon>Malus</taxon>
    </lineage>
</organism>
<name>A0A540LLK4_MALBA</name>
<dbReference type="EMBL" id="VIEB01000538">
    <property type="protein sequence ID" value="TQD87365.1"/>
    <property type="molecule type" value="Genomic_DNA"/>
</dbReference>
<sequence>MIDDELPLVDYTRLQWPLTRPALGMHELGLPVGGTGPLACGRNAVFGPKVLGFMMPPRGRAEAAT</sequence>